<name>U2DZ16_9BACE</name>
<gene>
    <name evidence="1" type="ORF">HMPREF1981_02038</name>
</gene>
<dbReference type="AlphaFoldDB" id="U2DZ16"/>
<accession>U2DZ16</accession>
<evidence type="ECO:0000313" key="2">
    <source>
        <dbReference type="Proteomes" id="UP000016496"/>
    </source>
</evidence>
<dbReference type="RefSeq" id="WP_021645536.1">
    <property type="nucleotide sequence ID" value="NZ_KE993110.1"/>
</dbReference>
<dbReference type="Proteomes" id="UP000016496">
    <property type="component" value="Unassembled WGS sequence"/>
</dbReference>
<sequence>MAKIIEYKTLKKRIVRAISKGNHSTKYIIEAVECELQYRDFCRAIAELQCEGIVSYSDELEGYYLTK</sequence>
<proteinExistence type="predicted"/>
<evidence type="ECO:0000313" key="1">
    <source>
        <dbReference type="EMBL" id="ERI85151.1"/>
    </source>
</evidence>
<comment type="caution">
    <text evidence="1">The sequence shown here is derived from an EMBL/GenBank/DDBJ whole genome shotgun (WGS) entry which is preliminary data.</text>
</comment>
<protein>
    <submittedName>
        <fullName evidence="1">Uncharacterized protein</fullName>
    </submittedName>
</protein>
<dbReference type="EMBL" id="AWSV01000108">
    <property type="protein sequence ID" value="ERI85151.1"/>
    <property type="molecule type" value="Genomic_DNA"/>
</dbReference>
<organism evidence="1 2">
    <name type="scientific">Bacteroides pyogenes F0041</name>
    <dbReference type="NCBI Taxonomy" id="1321819"/>
    <lineage>
        <taxon>Bacteria</taxon>
        <taxon>Pseudomonadati</taxon>
        <taxon>Bacteroidota</taxon>
        <taxon>Bacteroidia</taxon>
        <taxon>Bacteroidales</taxon>
        <taxon>Bacteroidaceae</taxon>
        <taxon>Bacteroides</taxon>
    </lineage>
</organism>
<reference evidence="1 2" key="1">
    <citation type="submission" date="2013-08" db="EMBL/GenBank/DDBJ databases">
        <authorList>
            <person name="Weinstock G."/>
            <person name="Sodergren E."/>
            <person name="Wylie T."/>
            <person name="Fulton L."/>
            <person name="Fulton R."/>
            <person name="Fronick C."/>
            <person name="O'Laughlin M."/>
            <person name="Godfrey J."/>
            <person name="Miner T."/>
            <person name="Herter B."/>
            <person name="Appelbaum E."/>
            <person name="Cordes M."/>
            <person name="Lek S."/>
            <person name="Wollam A."/>
            <person name="Pepin K.H."/>
            <person name="Palsikar V.B."/>
            <person name="Mitreva M."/>
            <person name="Wilson R.K."/>
        </authorList>
    </citation>
    <scope>NUCLEOTIDE SEQUENCE [LARGE SCALE GENOMIC DNA]</scope>
    <source>
        <strain evidence="1 2">F0041</strain>
    </source>
</reference>
<dbReference type="HOGENOM" id="CLU_2803600_0_0_10"/>